<dbReference type="Pfam" id="PF00383">
    <property type="entry name" value="dCMP_cyt_deam_1"/>
    <property type="match status" value="1"/>
</dbReference>
<dbReference type="SUPFAM" id="SSF53927">
    <property type="entry name" value="Cytidine deaminase-like"/>
    <property type="match status" value="1"/>
</dbReference>
<dbReference type="Gene3D" id="3.40.140.10">
    <property type="entry name" value="Cytidine Deaminase, domain 2"/>
    <property type="match status" value="1"/>
</dbReference>
<keyword evidence="2" id="KW-0378">Hydrolase</keyword>
<dbReference type="PROSITE" id="PS51747">
    <property type="entry name" value="CYT_DCMP_DEAMINASES_2"/>
    <property type="match status" value="1"/>
</dbReference>
<feature type="binding site" evidence="4">
    <location>
        <position position="121"/>
    </location>
    <ligand>
        <name>Zn(2+)</name>
        <dbReference type="ChEBI" id="CHEBI:29105"/>
        <note>catalytic</note>
    </ligand>
</feature>
<dbReference type="GO" id="GO:0004132">
    <property type="term" value="F:dCMP deaminase activity"/>
    <property type="evidence" value="ECO:0007669"/>
    <property type="project" value="InterPro"/>
</dbReference>
<evidence type="ECO:0000256" key="1">
    <source>
        <dbReference type="ARBA" id="ARBA00001947"/>
    </source>
</evidence>
<organism evidence="6 7">
    <name type="scientific">Candidatus Nealsonbacteria bacterium CG_4_10_14_0_8_um_filter_37_14</name>
    <dbReference type="NCBI Taxonomy" id="1974684"/>
    <lineage>
        <taxon>Bacteria</taxon>
        <taxon>Candidatus Nealsoniibacteriota</taxon>
    </lineage>
</organism>
<comment type="cofactor">
    <cofactor evidence="1 4">
        <name>Zn(2+)</name>
        <dbReference type="ChEBI" id="CHEBI:29105"/>
    </cofactor>
</comment>
<accession>A0A2M7R6M8</accession>
<dbReference type="PANTHER" id="PTHR11086">
    <property type="entry name" value="DEOXYCYTIDYLATE DEAMINASE-RELATED"/>
    <property type="match status" value="1"/>
</dbReference>
<dbReference type="AlphaFoldDB" id="A0A2M7R6M8"/>
<dbReference type="GO" id="GO:0008270">
    <property type="term" value="F:zinc ion binding"/>
    <property type="evidence" value="ECO:0007669"/>
    <property type="project" value="InterPro"/>
</dbReference>
<evidence type="ECO:0000259" key="5">
    <source>
        <dbReference type="PROSITE" id="PS51747"/>
    </source>
</evidence>
<dbReference type="CDD" id="cd01286">
    <property type="entry name" value="deoxycytidylate_deaminase"/>
    <property type="match status" value="1"/>
</dbReference>
<dbReference type="InterPro" id="IPR035105">
    <property type="entry name" value="Deoxycytidylate_deaminase_dom"/>
</dbReference>
<name>A0A2M7R6M8_9BACT</name>
<evidence type="ECO:0000313" key="7">
    <source>
        <dbReference type="Proteomes" id="UP000230767"/>
    </source>
</evidence>
<dbReference type="GO" id="GO:0006220">
    <property type="term" value="P:pyrimidine nucleotide metabolic process"/>
    <property type="evidence" value="ECO:0007669"/>
    <property type="project" value="InterPro"/>
</dbReference>
<dbReference type="GO" id="GO:0005737">
    <property type="term" value="C:cytoplasm"/>
    <property type="evidence" value="ECO:0007669"/>
    <property type="project" value="TreeGrafter"/>
</dbReference>
<dbReference type="PANTHER" id="PTHR11086:SF18">
    <property type="entry name" value="DEOXYCYTIDYLATE DEAMINASE"/>
    <property type="match status" value="1"/>
</dbReference>
<feature type="active site" description="Proton donor" evidence="3">
    <location>
        <position position="84"/>
    </location>
</feature>
<evidence type="ECO:0000256" key="2">
    <source>
        <dbReference type="ARBA" id="ARBA00022801"/>
    </source>
</evidence>
<sequence length="175" mass="20320">MNNKKRPGKTEYYLNIAKEVARRSTCFRYQAGTIIVRDDQIIATGYIGAPRKTKDCFERAFCIRDQQKIPHGQRYELCRSCHSEMNAIINAARAGVTLLNGDMYCYGLNPKDGKEINSFPCFLCKKMIINAGLKRVICSTKDKEIKIFLVEDWVKDWQERDILDDEYQYGQDQKV</sequence>
<dbReference type="InterPro" id="IPR016473">
    <property type="entry name" value="dCMP_deaminase"/>
</dbReference>
<dbReference type="Proteomes" id="UP000230767">
    <property type="component" value="Unassembled WGS sequence"/>
</dbReference>
<evidence type="ECO:0000313" key="6">
    <source>
        <dbReference type="EMBL" id="PIY88958.1"/>
    </source>
</evidence>
<feature type="domain" description="CMP/dCMP-type deaminase" evidence="5">
    <location>
        <begin position="8"/>
        <end position="151"/>
    </location>
</feature>
<dbReference type="EMBL" id="PFLW01000058">
    <property type="protein sequence ID" value="PIY88958.1"/>
    <property type="molecule type" value="Genomic_DNA"/>
</dbReference>
<keyword evidence="4" id="KW-0479">Metal-binding</keyword>
<evidence type="ECO:0000256" key="3">
    <source>
        <dbReference type="PIRSR" id="PIRSR006019-1"/>
    </source>
</evidence>
<protein>
    <recommendedName>
        <fullName evidence="5">CMP/dCMP-type deaminase domain-containing protein</fullName>
    </recommendedName>
</protein>
<proteinExistence type="predicted"/>
<evidence type="ECO:0000256" key="4">
    <source>
        <dbReference type="PIRSR" id="PIRSR006019-2"/>
    </source>
</evidence>
<feature type="binding site" evidence="4">
    <location>
        <position position="124"/>
    </location>
    <ligand>
        <name>Zn(2+)</name>
        <dbReference type="ChEBI" id="CHEBI:29105"/>
        <note>catalytic</note>
    </ligand>
</feature>
<comment type="caution">
    <text evidence="6">The sequence shown here is derived from an EMBL/GenBank/DDBJ whole genome shotgun (WGS) entry which is preliminary data.</text>
</comment>
<reference evidence="7" key="1">
    <citation type="submission" date="2017-09" db="EMBL/GenBank/DDBJ databases">
        <title>Depth-based differentiation of microbial function through sediment-hosted aquifers and enrichment of novel symbionts in the deep terrestrial subsurface.</title>
        <authorList>
            <person name="Probst A.J."/>
            <person name="Ladd B."/>
            <person name="Jarett J.K."/>
            <person name="Geller-Mcgrath D.E."/>
            <person name="Sieber C.M.K."/>
            <person name="Emerson J.B."/>
            <person name="Anantharaman K."/>
            <person name="Thomas B.C."/>
            <person name="Malmstrom R."/>
            <person name="Stieglmeier M."/>
            <person name="Klingl A."/>
            <person name="Woyke T."/>
            <person name="Ryan C.M."/>
            <person name="Banfield J.F."/>
        </authorList>
    </citation>
    <scope>NUCLEOTIDE SEQUENCE [LARGE SCALE GENOMIC DNA]</scope>
</reference>
<feature type="binding site" evidence="4">
    <location>
        <position position="82"/>
    </location>
    <ligand>
        <name>Zn(2+)</name>
        <dbReference type="ChEBI" id="CHEBI:29105"/>
        <note>catalytic</note>
    </ligand>
</feature>
<dbReference type="PIRSF" id="PIRSF006019">
    <property type="entry name" value="dCMP_deaminase"/>
    <property type="match status" value="1"/>
</dbReference>
<dbReference type="InterPro" id="IPR015517">
    <property type="entry name" value="dCMP_deaminase-rel"/>
</dbReference>
<dbReference type="InterPro" id="IPR016193">
    <property type="entry name" value="Cytidine_deaminase-like"/>
</dbReference>
<dbReference type="InterPro" id="IPR002125">
    <property type="entry name" value="CMP_dCMP_dom"/>
</dbReference>
<gene>
    <name evidence="6" type="ORF">COY73_02380</name>
</gene>
<keyword evidence="4" id="KW-0862">Zinc</keyword>